<dbReference type="InterPro" id="IPR016181">
    <property type="entry name" value="Acyl_CoA_acyltransferase"/>
</dbReference>
<keyword evidence="3" id="KW-0808">Transferase</keyword>
<dbReference type="InterPro" id="IPR031165">
    <property type="entry name" value="GNAT_YJDJ"/>
</dbReference>
<dbReference type="CDD" id="cd04301">
    <property type="entry name" value="NAT_SF"/>
    <property type="match status" value="1"/>
</dbReference>
<comment type="caution">
    <text evidence="3">The sequence shown here is derived from an EMBL/GenBank/DDBJ whole genome shotgun (WGS) entry which is preliminary data.</text>
</comment>
<evidence type="ECO:0000256" key="1">
    <source>
        <dbReference type="SAM" id="MobiDB-lite"/>
    </source>
</evidence>
<sequence length="107" mass="12082">MSDRHPQTPPAVLKEQSTRGGRYYIPLDGTRATAELTWRRNPDGSITADHTYVPDEWRGQGLAHRLVDALMQDAQTLGWQVIPVCSYVRAASRRNPDWQALTANRPV</sequence>
<evidence type="ECO:0000259" key="2">
    <source>
        <dbReference type="PROSITE" id="PS51729"/>
    </source>
</evidence>
<dbReference type="OrthoDB" id="9800945at2"/>
<evidence type="ECO:0000313" key="3">
    <source>
        <dbReference type="EMBL" id="PWN55707.1"/>
    </source>
</evidence>
<evidence type="ECO:0000313" key="4">
    <source>
        <dbReference type="Proteomes" id="UP000251800"/>
    </source>
</evidence>
<dbReference type="PANTHER" id="PTHR31435:SF9">
    <property type="entry name" value="PROTEIN NATD1"/>
    <property type="match status" value="1"/>
</dbReference>
<accession>A0A363UK06</accession>
<keyword evidence="4" id="KW-1185">Reference proteome</keyword>
<feature type="region of interest" description="Disordered" evidence="1">
    <location>
        <begin position="1"/>
        <end position="25"/>
    </location>
</feature>
<dbReference type="RefSeq" id="WP_109720631.1">
    <property type="nucleotide sequence ID" value="NZ_QEQK01000009.1"/>
</dbReference>
<dbReference type="Gene3D" id="3.40.630.30">
    <property type="match status" value="1"/>
</dbReference>
<name>A0A363UK06_9GAMM</name>
<organism evidence="3 4">
    <name type="scientific">Abyssibacter profundi</name>
    <dbReference type="NCBI Taxonomy" id="2182787"/>
    <lineage>
        <taxon>Bacteria</taxon>
        <taxon>Pseudomonadati</taxon>
        <taxon>Pseudomonadota</taxon>
        <taxon>Gammaproteobacteria</taxon>
        <taxon>Chromatiales</taxon>
        <taxon>Oceanococcaceae</taxon>
        <taxon>Abyssibacter</taxon>
    </lineage>
</organism>
<dbReference type="EMBL" id="QEQK01000009">
    <property type="protein sequence ID" value="PWN55707.1"/>
    <property type="molecule type" value="Genomic_DNA"/>
</dbReference>
<feature type="domain" description="N-acetyltransferase" evidence="2">
    <location>
        <begin position="15"/>
        <end position="103"/>
    </location>
</feature>
<dbReference type="PANTHER" id="PTHR31435">
    <property type="entry name" value="PROTEIN NATD1"/>
    <property type="match status" value="1"/>
</dbReference>
<dbReference type="InterPro" id="IPR045057">
    <property type="entry name" value="Gcn5-rel_NAT"/>
</dbReference>
<reference evidence="3 4" key="1">
    <citation type="submission" date="2018-05" db="EMBL/GenBank/DDBJ databases">
        <title>Abyssibacter profundi OUC007T gen. nov., sp. nov, a marine bacterium isolated from seawater of the Mariana Trench.</title>
        <authorList>
            <person name="Zhou S."/>
        </authorList>
    </citation>
    <scope>NUCLEOTIDE SEQUENCE [LARGE SCALE GENOMIC DNA]</scope>
    <source>
        <strain evidence="3 4">OUC007</strain>
    </source>
</reference>
<dbReference type="PROSITE" id="PS51729">
    <property type="entry name" value="GNAT_YJDJ"/>
    <property type="match status" value="1"/>
</dbReference>
<dbReference type="Proteomes" id="UP000251800">
    <property type="component" value="Unassembled WGS sequence"/>
</dbReference>
<dbReference type="GO" id="GO:0016740">
    <property type="term" value="F:transferase activity"/>
    <property type="evidence" value="ECO:0007669"/>
    <property type="project" value="UniProtKB-KW"/>
</dbReference>
<dbReference type="Pfam" id="PF14542">
    <property type="entry name" value="Acetyltransf_CG"/>
    <property type="match status" value="1"/>
</dbReference>
<dbReference type="SUPFAM" id="SSF55729">
    <property type="entry name" value="Acyl-CoA N-acyltransferases (Nat)"/>
    <property type="match status" value="1"/>
</dbReference>
<protein>
    <submittedName>
        <fullName evidence="3">GNAT family N-acetyltransferase</fullName>
    </submittedName>
</protein>
<dbReference type="AlphaFoldDB" id="A0A363UK06"/>
<gene>
    <name evidence="3" type="ORF">DEH80_11425</name>
</gene>
<proteinExistence type="predicted"/>